<name>A0A2N9IYR4_FAGSY</name>
<reference evidence="1" key="1">
    <citation type="submission" date="2018-02" db="EMBL/GenBank/DDBJ databases">
        <authorList>
            <person name="Cohen D.B."/>
            <person name="Kent A.D."/>
        </authorList>
    </citation>
    <scope>NUCLEOTIDE SEQUENCE</scope>
</reference>
<sequence length="123" mass="13817">MVKGCAVVPHLRIGRLLAATTFPFFNNFPFHLSHLRSGLVRGRFVGVFGWLEPPTNPLIFVSKNWPSQCTTRSSPAANVWWASGLGISSSSSLYQLPYSWGRLFKILLFEEPLPRPNRMANSI</sequence>
<proteinExistence type="predicted"/>
<accession>A0A2N9IYR4</accession>
<organism evidence="1">
    <name type="scientific">Fagus sylvatica</name>
    <name type="common">Beechnut</name>
    <dbReference type="NCBI Taxonomy" id="28930"/>
    <lineage>
        <taxon>Eukaryota</taxon>
        <taxon>Viridiplantae</taxon>
        <taxon>Streptophyta</taxon>
        <taxon>Embryophyta</taxon>
        <taxon>Tracheophyta</taxon>
        <taxon>Spermatophyta</taxon>
        <taxon>Magnoliopsida</taxon>
        <taxon>eudicotyledons</taxon>
        <taxon>Gunneridae</taxon>
        <taxon>Pentapetalae</taxon>
        <taxon>rosids</taxon>
        <taxon>fabids</taxon>
        <taxon>Fagales</taxon>
        <taxon>Fagaceae</taxon>
        <taxon>Fagus</taxon>
    </lineage>
</organism>
<protein>
    <submittedName>
        <fullName evidence="1">Uncharacterized protein</fullName>
    </submittedName>
</protein>
<evidence type="ECO:0000313" key="1">
    <source>
        <dbReference type="EMBL" id="SPD29718.1"/>
    </source>
</evidence>
<dbReference type="EMBL" id="OIVN01006282">
    <property type="protein sequence ID" value="SPD29718.1"/>
    <property type="molecule type" value="Genomic_DNA"/>
</dbReference>
<gene>
    <name evidence="1" type="ORF">FSB_LOCUS57600</name>
</gene>
<dbReference type="AlphaFoldDB" id="A0A2N9IYR4"/>